<dbReference type="PRINTS" id="PR00260">
    <property type="entry name" value="CHEMTRNSDUCR"/>
</dbReference>
<dbReference type="CDD" id="cd06225">
    <property type="entry name" value="HAMP"/>
    <property type="match status" value="1"/>
</dbReference>
<protein>
    <submittedName>
        <fullName evidence="9">Methyl-accepting chemotaxis protein</fullName>
    </submittedName>
</protein>
<evidence type="ECO:0000259" key="8">
    <source>
        <dbReference type="PROSITE" id="PS50885"/>
    </source>
</evidence>
<evidence type="ECO:0000256" key="5">
    <source>
        <dbReference type="SAM" id="MobiDB-lite"/>
    </source>
</evidence>
<dbReference type="Gene3D" id="1.10.287.950">
    <property type="entry name" value="Methyl-accepting chemotaxis protein"/>
    <property type="match status" value="1"/>
</dbReference>
<feature type="domain" description="HAMP" evidence="8">
    <location>
        <begin position="381"/>
        <end position="433"/>
    </location>
</feature>
<dbReference type="PANTHER" id="PTHR32089">
    <property type="entry name" value="METHYL-ACCEPTING CHEMOTAXIS PROTEIN MCPB"/>
    <property type="match status" value="1"/>
</dbReference>
<organism evidence="9 10">
    <name type="scientific">Rubellicoccus peritrichatus</name>
    <dbReference type="NCBI Taxonomy" id="3080537"/>
    <lineage>
        <taxon>Bacteria</taxon>
        <taxon>Pseudomonadati</taxon>
        <taxon>Verrucomicrobiota</taxon>
        <taxon>Opitutia</taxon>
        <taxon>Puniceicoccales</taxon>
        <taxon>Cerasicoccaceae</taxon>
        <taxon>Rubellicoccus</taxon>
    </lineage>
</organism>
<feature type="domain" description="Methyl-accepting transducer" evidence="7">
    <location>
        <begin position="438"/>
        <end position="674"/>
    </location>
</feature>
<dbReference type="PROSITE" id="PS50111">
    <property type="entry name" value="CHEMOTAXIS_TRANSDUC_2"/>
    <property type="match status" value="1"/>
</dbReference>
<evidence type="ECO:0000313" key="10">
    <source>
        <dbReference type="Proteomes" id="UP001304300"/>
    </source>
</evidence>
<dbReference type="EMBL" id="CP136920">
    <property type="protein sequence ID" value="WOO39694.1"/>
    <property type="molecule type" value="Genomic_DNA"/>
</dbReference>
<dbReference type="Proteomes" id="UP001304300">
    <property type="component" value="Chromosome"/>
</dbReference>
<dbReference type="KEGG" id="puo:RZN69_13810"/>
<dbReference type="Pfam" id="PF00672">
    <property type="entry name" value="HAMP"/>
    <property type="match status" value="1"/>
</dbReference>
<evidence type="ECO:0000256" key="3">
    <source>
        <dbReference type="PROSITE-ProRule" id="PRU00284"/>
    </source>
</evidence>
<name>A0AAQ3LCZ1_9BACT</name>
<keyword evidence="4" id="KW-0175">Coiled coil</keyword>
<dbReference type="GO" id="GO:0004888">
    <property type="term" value="F:transmembrane signaling receptor activity"/>
    <property type="evidence" value="ECO:0007669"/>
    <property type="project" value="InterPro"/>
</dbReference>
<dbReference type="GO" id="GO:0006935">
    <property type="term" value="P:chemotaxis"/>
    <property type="evidence" value="ECO:0007669"/>
    <property type="project" value="InterPro"/>
</dbReference>
<evidence type="ECO:0000256" key="6">
    <source>
        <dbReference type="SAM" id="Phobius"/>
    </source>
</evidence>
<evidence type="ECO:0000256" key="4">
    <source>
        <dbReference type="SAM" id="Coils"/>
    </source>
</evidence>
<dbReference type="InterPro" id="IPR003660">
    <property type="entry name" value="HAMP_dom"/>
</dbReference>
<gene>
    <name evidence="9" type="ORF">RZN69_13810</name>
</gene>
<proteinExistence type="inferred from homology"/>
<dbReference type="Pfam" id="PF22673">
    <property type="entry name" value="MCP-like_PDC_1"/>
    <property type="match status" value="1"/>
</dbReference>
<comment type="similarity">
    <text evidence="2">Belongs to the methyl-accepting chemotaxis (MCP) protein family.</text>
</comment>
<evidence type="ECO:0000313" key="9">
    <source>
        <dbReference type="EMBL" id="WOO39694.1"/>
    </source>
</evidence>
<dbReference type="SMART" id="SM00304">
    <property type="entry name" value="HAMP"/>
    <property type="match status" value="1"/>
</dbReference>
<dbReference type="SUPFAM" id="SSF58104">
    <property type="entry name" value="Methyl-accepting chemotaxis protein (MCP) signaling domain"/>
    <property type="match status" value="1"/>
</dbReference>
<keyword evidence="6" id="KW-0812">Transmembrane</keyword>
<feature type="coiled-coil region" evidence="4">
    <location>
        <begin position="32"/>
        <end position="61"/>
    </location>
</feature>
<accession>A0AAQ3LCZ1</accession>
<dbReference type="PANTHER" id="PTHR32089:SF120">
    <property type="entry name" value="METHYL-ACCEPTING CHEMOTAXIS PROTEIN TLPQ"/>
    <property type="match status" value="1"/>
</dbReference>
<dbReference type="InterPro" id="IPR004089">
    <property type="entry name" value="MCPsignal_dom"/>
</dbReference>
<feature type="transmembrane region" description="Helical" evidence="6">
    <location>
        <begin position="357"/>
        <end position="379"/>
    </location>
</feature>
<dbReference type="RefSeq" id="WP_317831683.1">
    <property type="nucleotide sequence ID" value="NZ_CP136920.1"/>
</dbReference>
<evidence type="ECO:0000259" key="7">
    <source>
        <dbReference type="PROSITE" id="PS50111"/>
    </source>
</evidence>
<keyword evidence="1 3" id="KW-0807">Transducer</keyword>
<dbReference type="CDD" id="cd12913">
    <property type="entry name" value="PDC1_MCP_like"/>
    <property type="match status" value="1"/>
</dbReference>
<evidence type="ECO:0000256" key="1">
    <source>
        <dbReference type="ARBA" id="ARBA00023224"/>
    </source>
</evidence>
<dbReference type="GO" id="GO:0016020">
    <property type="term" value="C:membrane"/>
    <property type="evidence" value="ECO:0007669"/>
    <property type="project" value="InterPro"/>
</dbReference>
<feature type="region of interest" description="Disordered" evidence="5">
    <location>
        <begin position="717"/>
        <end position="736"/>
    </location>
</feature>
<keyword evidence="10" id="KW-1185">Reference proteome</keyword>
<dbReference type="Gene3D" id="3.30.450.20">
    <property type="entry name" value="PAS domain"/>
    <property type="match status" value="2"/>
</dbReference>
<dbReference type="GO" id="GO:0007165">
    <property type="term" value="P:signal transduction"/>
    <property type="evidence" value="ECO:0007669"/>
    <property type="project" value="UniProtKB-KW"/>
</dbReference>
<dbReference type="PROSITE" id="PS50885">
    <property type="entry name" value="HAMP"/>
    <property type="match status" value="1"/>
</dbReference>
<dbReference type="InterPro" id="IPR004090">
    <property type="entry name" value="Chemotax_Me-accpt_rcpt"/>
</dbReference>
<dbReference type="AlphaFoldDB" id="A0AAQ3LCZ1"/>
<keyword evidence="6" id="KW-0472">Membrane</keyword>
<dbReference type="Pfam" id="PF00015">
    <property type="entry name" value="MCPsignal"/>
    <property type="match status" value="1"/>
</dbReference>
<sequence>MKLRYQVIVYLFLPLLLLATILASTNLYRDHKRMLEKDIALMEEELEKAALKLDSDNLEAVTVARTIAASQESGLFGERKESASFLQKVLENNPKYIGVSIAYEPNADGKDEASLTAWDKRPAWLGEDGRFLPYWYRDLDDGARIKVQQLVSMDTALYYQGVREAYFKNPELPYLITEPYTYNTGNLIIEQMSPIVIDGAFKGVCGVDRSLDYMQEYLEKLKDQTFASAEYILVSGGGHVVASTYDEDLRTISTDDLYVDNVGGKGQFVTNIFYDDGERKVPDEVKKERLLANEPDVTYRELFHGYSLRKVNTVPMEFDDPLSGQEAYIASAYIKTGGWRLIMTVSKDEITGPTRQAILYTAASGILGMLIMILLVLVFTNRFSIRIEKANSIAQAVAKGDLTGTVTVDSKDETGQLLLAIQSMVDSLNALLLQVKQSTIQLVSTATRITGTAKSQEATIQDFGTSTTEIAAAVNEISATSRELYNTMSGISDSSGETASMAESGRHQLTGMGQTMEGLSDATQSISAKLAVITEKAQNINKVVTTISKVSEQTNLLSLNAAIEAEKAGEYGLGFAVVAREIRRLANLTAQATVDIKSIVGDMQSAVSVGVMEMDRFSVGVRGGVAEIRDLGGQLEAIIDRVEHLSPRFDSVKEGMLSQTQGAQQISEAMTQLKDGAQRSGDSLKEFDKATKALHQAVNNLRSEVSRFKVSDRNATGVTRMPFPMGAKKASKKKKG</sequence>
<dbReference type="SMART" id="SM00283">
    <property type="entry name" value="MA"/>
    <property type="match status" value="1"/>
</dbReference>
<keyword evidence="6" id="KW-1133">Transmembrane helix</keyword>
<evidence type="ECO:0000256" key="2">
    <source>
        <dbReference type="ARBA" id="ARBA00029447"/>
    </source>
</evidence>
<reference evidence="9 10" key="1">
    <citation type="submission" date="2023-10" db="EMBL/GenBank/DDBJ databases">
        <title>Rubellicoccus peritrichatus gen. nov., sp. nov., isolated from an algae of coral reef tank.</title>
        <authorList>
            <person name="Luo J."/>
        </authorList>
    </citation>
    <scope>NUCLEOTIDE SEQUENCE [LARGE SCALE GENOMIC DNA]</scope>
    <source>
        <strain evidence="9 10">CR14</strain>
    </source>
</reference>